<dbReference type="PROSITE" id="PS51367">
    <property type="entry name" value="THAUMATIN_2"/>
    <property type="match status" value="1"/>
</dbReference>
<dbReference type="SMART" id="SM00205">
    <property type="entry name" value="THN"/>
    <property type="match status" value="1"/>
</dbReference>
<evidence type="ECO:0000313" key="2">
    <source>
        <dbReference type="Proteomes" id="UP001063166"/>
    </source>
</evidence>
<sequence length="444" mass="47916">MTRSLLHWFPVPIRCKVTAVKLPHGLGSVAEHDRNSPPQVLRWIRRAGNHTSTTLTRVASLERIALPIGITSHEPLVSPSIVVGAKMISLELTGETEIHLGGMRNGRGPLRLLRSSICIVATASLFSKKAAFFLLPGMSSVVKELSENIKAVSHMQLPNLRTTQYSSRYSKSSSTLLLGLYLQPKVKPSMKFFTVASSLAFLSSATARTFTVYNACPFTIWPAMFTDLNVAPNVPAFQTGWEAPAWSKVSFSVPDNWKAGRIWGRRNCNFSSNPGPNSCLDGGCNGGLQCDPHTGTGVPPATVAEWTLQGDGNRDFYDVSLVDGYNLPMRITNNVGCPVADCPVDLGPNCPAPLKGPYDSTGFPVGCKSACVANLDGNQANSPNCCSGQYNTPATCPPSGVAYYNYFKSNCPNSYAYAFDESSGTALWTCDSSKRADYTLTFCP</sequence>
<comment type="caution">
    <text evidence="1">The sequence shown here is derived from an EMBL/GenBank/DDBJ whole genome shotgun (WGS) entry which is preliminary data.</text>
</comment>
<organism evidence="1 2">
    <name type="scientific">Lyophyllum shimeji</name>
    <name type="common">Hon-shimeji</name>
    <name type="synonym">Tricholoma shimeji</name>
    <dbReference type="NCBI Taxonomy" id="47721"/>
    <lineage>
        <taxon>Eukaryota</taxon>
        <taxon>Fungi</taxon>
        <taxon>Dikarya</taxon>
        <taxon>Basidiomycota</taxon>
        <taxon>Agaricomycotina</taxon>
        <taxon>Agaricomycetes</taxon>
        <taxon>Agaricomycetidae</taxon>
        <taxon>Agaricales</taxon>
        <taxon>Tricholomatineae</taxon>
        <taxon>Lyophyllaceae</taxon>
        <taxon>Lyophyllum</taxon>
    </lineage>
</organism>
<accession>A0A9P3PRA5</accession>
<dbReference type="InterPro" id="IPR001938">
    <property type="entry name" value="Thaumatin"/>
</dbReference>
<gene>
    <name evidence="1" type="ORF">LshimejAT787_0704570</name>
</gene>
<dbReference type="PANTHER" id="PTHR31048">
    <property type="entry name" value="OS03G0233200 PROTEIN"/>
    <property type="match status" value="1"/>
</dbReference>
<keyword evidence="2" id="KW-1185">Reference proteome</keyword>
<dbReference type="EMBL" id="BRPK01000007">
    <property type="protein sequence ID" value="GLB39947.1"/>
    <property type="molecule type" value="Genomic_DNA"/>
</dbReference>
<protein>
    <submittedName>
        <fullName evidence="1">Thaumatin-like protein</fullName>
    </submittedName>
</protein>
<dbReference type="SUPFAM" id="SSF49870">
    <property type="entry name" value="Osmotin, thaumatin-like protein"/>
    <property type="match status" value="1"/>
</dbReference>
<dbReference type="CDD" id="cd09219">
    <property type="entry name" value="TLP-F"/>
    <property type="match status" value="1"/>
</dbReference>
<name>A0A9P3PRA5_LYOSH</name>
<dbReference type="PRINTS" id="PR00347">
    <property type="entry name" value="THAUMATIN"/>
</dbReference>
<dbReference type="InterPro" id="IPR037176">
    <property type="entry name" value="Osmotin/thaumatin-like_sf"/>
</dbReference>
<dbReference type="Gene3D" id="2.60.110.10">
    <property type="entry name" value="Thaumatin"/>
    <property type="match status" value="1"/>
</dbReference>
<evidence type="ECO:0000313" key="1">
    <source>
        <dbReference type="EMBL" id="GLB39947.1"/>
    </source>
</evidence>
<dbReference type="Pfam" id="PF00314">
    <property type="entry name" value="Thaumatin"/>
    <property type="match status" value="1"/>
</dbReference>
<dbReference type="AlphaFoldDB" id="A0A9P3PRA5"/>
<dbReference type="OrthoDB" id="430315at2759"/>
<proteinExistence type="predicted"/>
<dbReference type="Proteomes" id="UP001063166">
    <property type="component" value="Unassembled WGS sequence"/>
</dbReference>
<reference evidence="1" key="1">
    <citation type="submission" date="2022-07" db="EMBL/GenBank/DDBJ databases">
        <title>The genome of Lyophyllum shimeji provides insight into the initial evolution of ectomycorrhizal fungal genome.</title>
        <authorList>
            <person name="Kobayashi Y."/>
            <person name="Shibata T."/>
            <person name="Hirakawa H."/>
            <person name="Shigenobu S."/>
            <person name="Nishiyama T."/>
            <person name="Yamada A."/>
            <person name="Hasebe M."/>
            <person name="Kawaguchi M."/>
        </authorList>
    </citation>
    <scope>NUCLEOTIDE SEQUENCE</scope>
    <source>
        <strain evidence="1">AT787</strain>
    </source>
</reference>